<protein>
    <submittedName>
        <fullName evidence="1">Uncharacterized protein</fullName>
    </submittedName>
</protein>
<proteinExistence type="predicted"/>
<dbReference type="AlphaFoldDB" id="A0A9E4N0G5"/>
<organism evidence="1 2">
    <name type="scientific">Candidatus Thiodiazotropha lotti</name>
    <dbReference type="NCBI Taxonomy" id="2792787"/>
    <lineage>
        <taxon>Bacteria</taxon>
        <taxon>Pseudomonadati</taxon>
        <taxon>Pseudomonadota</taxon>
        <taxon>Gammaproteobacteria</taxon>
        <taxon>Chromatiales</taxon>
        <taxon>Sedimenticolaceae</taxon>
        <taxon>Candidatus Thiodiazotropha</taxon>
    </lineage>
</organism>
<dbReference type="EMBL" id="JAEPDI010000004">
    <property type="protein sequence ID" value="MCG7938765.1"/>
    <property type="molecule type" value="Genomic_DNA"/>
</dbReference>
<accession>A0A9E4N0G5</accession>
<gene>
    <name evidence="1" type="ORF">JAZ04_07900</name>
</gene>
<reference evidence="1" key="1">
    <citation type="journal article" date="2021" name="Proc. Natl. Acad. Sci. U.S.A.">
        <title>Global biogeography of chemosynthetic symbionts reveals both localized and globally distributed symbiont groups. .</title>
        <authorList>
            <person name="Osvatic J.T."/>
            <person name="Wilkins L.G.E."/>
            <person name="Leibrecht L."/>
            <person name="Leray M."/>
            <person name="Zauner S."/>
            <person name="Polzin J."/>
            <person name="Camacho Y."/>
            <person name="Gros O."/>
            <person name="van Gils J.A."/>
            <person name="Eisen J.A."/>
            <person name="Petersen J.M."/>
            <person name="Yuen B."/>
        </authorList>
    </citation>
    <scope>NUCLEOTIDE SEQUENCE</scope>
    <source>
        <strain evidence="1">MAGL173</strain>
    </source>
</reference>
<name>A0A9E4N0G5_9GAMM</name>
<evidence type="ECO:0000313" key="2">
    <source>
        <dbReference type="Proteomes" id="UP000886687"/>
    </source>
</evidence>
<evidence type="ECO:0000313" key="1">
    <source>
        <dbReference type="EMBL" id="MCG7938765.1"/>
    </source>
</evidence>
<comment type="caution">
    <text evidence="1">The sequence shown here is derived from an EMBL/GenBank/DDBJ whole genome shotgun (WGS) entry which is preliminary data.</text>
</comment>
<sequence length="46" mass="4796">MQLTIINEFGAVIPDALTGLVCAVIAIALQQSVSFQALDIPAVQIV</sequence>
<dbReference type="Proteomes" id="UP000886687">
    <property type="component" value="Unassembled WGS sequence"/>
</dbReference>